<dbReference type="PANTHER" id="PTHR43747">
    <property type="entry name" value="FAD-BINDING PROTEIN"/>
    <property type="match status" value="1"/>
</dbReference>
<accession>A0AAE9ZW20</accession>
<dbReference type="PANTHER" id="PTHR43747:SF1">
    <property type="entry name" value="SLR1998 PROTEIN"/>
    <property type="match status" value="1"/>
</dbReference>
<organism evidence="1 2">
    <name type="scientific">Synoicihabitans lomoniglobus</name>
    <dbReference type="NCBI Taxonomy" id="2909285"/>
    <lineage>
        <taxon>Bacteria</taxon>
        <taxon>Pseudomonadati</taxon>
        <taxon>Verrucomicrobiota</taxon>
        <taxon>Opitutia</taxon>
        <taxon>Opitutales</taxon>
        <taxon>Opitutaceae</taxon>
        <taxon>Synoicihabitans</taxon>
    </lineage>
</organism>
<evidence type="ECO:0000313" key="1">
    <source>
        <dbReference type="EMBL" id="WED64451.1"/>
    </source>
</evidence>
<name>A0AAE9ZW20_9BACT</name>
<dbReference type="Pfam" id="PF04820">
    <property type="entry name" value="Trp_halogenase"/>
    <property type="match status" value="2"/>
</dbReference>
<dbReference type="PRINTS" id="PR00420">
    <property type="entry name" value="RNGMNOXGNASE"/>
</dbReference>
<dbReference type="RefSeq" id="WP_330930916.1">
    <property type="nucleotide sequence ID" value="NZ_CP119075.1"/>
</dbReference>
<dbReference type="KEGG" id="slom:PXH66_19095"/>
<dbReference type="InterPro" id="IPR006905">
    <property type="entry name" value="Flavin_halogenase"/>
</dbReference>
<dbReference type="EMBL" id="CP119075">
    <property type="protein sequence ID" value="WED64451.1"/>
    <property type="molecule type" value="Genomic_DNA"/>
</dbReference>
<sequence>MPDFDYDLLVIGGGPGGSTAATVARGHGLRTLVAEKAKFPRFHIGESLLPAGNAVLQEIGVWPQVEAAGFMPKFGAEFHYADGSAVKTVDFSTSLIAGLDRTFQVERARFDELLLNHAGARGATIRQSTPVTQIERIDNGYRVTLGAGENSETLRVSWVIDATGRDQNLSGAPKHALDPVPFPKRIAIYSHFHGVKRAEGPAGGNVVVVRIKHGWGWLIPLDATRTSVGLVATAAAFKAAGQSPTDYFQTVISTASKLHELMGDATAIEPFHTTSDYSFSRHDLAQDRLLLVGDAGGFLDPIFSSGVHLATWTGKVAADLVARAHAAKRPLHPGEQRAYTRLVKRHTGVFQKLITAFYDEAAFEVFMCQDVPFNLSPGLTSIVAGHTDLNWSLWWRFKIFLLVCRLQRRWRLVR</sequence>
<keyword evidence="2" id="KW-1185">Reference proteome</keyword>
<proteinExistence type="predicted"/>
<dbReference type="Proteomes" id="UP001218638">
    <property type="component" value="Chromosome"/>
</dbReference>
<dbReference type="InterPro" id="IPR050816">
    <property type="entry name" value="Flavin-dep_Halogenase_NPB"/>
</dbReference>
<dbReference type="InterPro" id="IPR036188">
    <property type="entry name" value="FAD/NAD-bd_sf"/>
</dbReference>
<reference evidence="1" key="1">
    <citation type="submission" date="2023-03" db="EMBL/GenBank/DDBJ databases">
        <title>Lomoglobus Profundus gen. nov., sp. nov., a novel member of the phylum Verrucomicrobia, isolated from deep-marine sediment of South China Sea.</title>
        <authorList>
            <person name="Ahmad T."/>
            <person name="Ishaq S.E."/>
            <person name="Wang F."/>
        </authorList>
    </citation>
    <scope>NUCLEOTIDE SEQUENCE</scope>
    <source>
        <strain evidence="1">LMO-M01</strain>
    </source>
</reference>
<dbReference type="AlphaFoldDB" id="A0AAE9ZW20"/>
<dbReference type="Gene3D" id="3.50.50.60">
    <property type="entry name" value="FAD/NAD(P)-binding domain"/>
    <property type="match status" value="1"/>
</dbReference>
<evidence type="ECO:0000313" key="2">
    <source>
        <dbReference type="Proteomes" id="UP001218638"/>
    </source>
</evidence>
<dbReference type="SUPFAM" id="SSF51905">
    <property type="entry name" value="FAD/NAD(P)-binding domain"/>
    <property type="match status" value="1"/>
</dbReference>
<gene>
    <name evidence="1" type="ORF">PXH66_19095</name>
</gene>
<dbReference type="GO" id="GO:0004497">
    <property type="term" value="F:monooxygenase activity"/>
    <property type="evidence" value="ECO:0007669"/>
    <property type="project" value="InterPro"/>
</dbReference>
<protein>
    <submittedName>
        <fullName evidence="1">NAD(P)/FAD-dependent oxidoreductase</fullName>
    </submittedName>
</protein>